<dbReference type="NCBIfam" id="TIGR02426">
    <property type="entry name" value="protocat_pcaB"/>
    <property type="match status" value="1"/>
</dbReference>
<dbReference type="PANTHER" id="PTHR43172">
    <property type="entry name" value="ADENYLOSUCCINATE LYASE"/>
    <property type="match status" value="1"/>
</dbReference>
<dbReference type="GO" id="GO:0016829">
    <property type="term" value="F:lyase activity"/>
    <property type="evidence" value="ECO:0007669"/>
    <property type="project" value="UniProtKB-ARBA"/>
</dbReference>
<dbReference type="InterPro" id="IPR012789">
    <property type="entry name" value="Protocat_PcaB-like"/>
</dbReference>
<comment type="caution">
    <text evidence="4">The sequence shown here is derived from an EMBL/GenBank/DDBJ whole genome shotgun (WGS) entry which is preliminary data.</text>
</comment>
<evidence type="ECO:0000313" key="4">
    <source>
        <dbReference type="EMBL" id="GGA70089.1"/>
    </source>
</evidence>
<dbReference type="InterPro" id="IPR008948">
    <property type="entry name" value="L-Aspartase-like"/>
</dbReference>
<dbReference type="SUPFAM" id="SSF48557">
    <property type="entry name" value="L-aspartase-like"/>
    <property type="match status" value="1"/>
</dbReference>
<dbReference type="GO" id="GO:0019619">
    <property type="term" value="P:3,4-dihydroxybenzoate catabolic process"/>
    <property type="evidence" value="ECO:0007669"/>
    <property type="project" value="InterPro"/>
</dbReference>
<reference evidence="4" key="2">
    <citation type="submission" date="2020-09" db="EMBL/GenBank/DDBJ databases">
        <authorList>
            <person name="Sun Q."/>
            <person name="Zhou Y."/>
        </authorList>
    </citation>
    <scope>NUCLEOTIDE SEQUENCE</scope>
    <source>
        <strain evidence="4">CGMCC 1.15320</strain>
    </source>
</reference>
<dbReference type="InterPro" id="IPR000362">
    <property type="entry name" value="Fumarate_lyase_fam"/>
</dbReference>
<feature type="domain" description="Fumarate lyase N-terminal" evidence="3">
    <location>
        <begin position="36"/>
        <end position="293"/>
    </location>
</feature>
<accession>A0A916W6H0</accession>
<dbReference type="Gene3D" id="1.20.200.10">
    <property type="entry name" value="Fumarase/aspartase (Central domain)"/>
    <property type="match status" value="1"/>
</dbReference>
<dbReference type="PRINTS" id="PR00145">
    <property type="entry name" value="ARGSUCLYASE"/>
</dbReference>
<evidence type="ECO:0000313" key="5">
    <source>
        <dbReference type="Proteomes" id="UP000636264"/>
    </source>
</evidence>
<reference evidence="4" key="1">
    <citation type="journal article" date="2014" name="Int. J. Syst. Evol. Microbiol.">
        <title>Complete genome sequence of Corynebacterium casei LMG S-19264T (=DSM 44701T), isolated from a smear-ripened cheese.</title>
        <authorList>
            <consortium name="US DOE Joint Genome Institute (JGI-PGF)"/>
            <person name="Walter F."/>
            <person name="Albersmeier A."/>
            <person name="Kalinowski J."/>
            <person name="Ruckert C."/>
        </authorList>
    </citation>
    <scope>NUCLEOTIDE SEQUENCE</scope>
    <source>
        <strain evidence="4">CGMCC 1.15320</strain>
    </source>
</reference>
<evidence type="ECO:0000259" key="3">
    <source>
        <dbReference type="Pfam" id="PF00206"/>
    </source>
</evidence>
<gene>
    <name evidence="4" type="primary">pcaB</name>
    <name evidence="4" type="ORF">GCM10011385_24870</name>
</gene>
<dbReference type="InterPro" id="IPR020557">
    <property type="entry name" value="Fumarate_lyase_CS"/>
</dbReference>
<dbReference type="EC" id="5.5.1.2" evidence="2"/>
<proteinExistence type="inferred from homology"/>
<evidence type="ECO:0000256" key="1">
    <source>
        <dbReference type="ARBA" id="ARBA00034772"/>
    </source>
</evidence>
<evidence type="ECO:0000256" key="2">
    <source>
        <dbReference type="NCBIfam" id="TIGR02426"/>
    </source>
</evidence>
<dbReference type="NCBIfam" id="NF004631">
    <property type="entry name" value="PRK05975.1"/>
    <property type="match status" value="1"/>
</dbReference>
<name>A0A916W6H0_9HYPH</name>
<organism evidence="4 5">
    <name type="scientific">Nitratireductor aestuarii</name>
    <dbReference type="NCBI Taxonomy" id="1735103"/>
    <lineage>
        <taxon>Bacteria</taxon>
        <taxon>Pseudomonadati</taxon>
        <taxon>Pseudomonadota</taxon>
        <taxon>Alphaproteobacteria</taxon>
        <taxon>Hyphomicrobiales</taxon>
        <taxon>Phyllobacteriaceae</taxon>
        <taxon>Nitratireductor</taxon>
    </lineage>
</organism>
<dbReference type="PROSITE" id="PS00163">
    <property type="entry name" value="FUMARATE_LYASES"/>
    <property type="match status" value="1"/>
</dbReference>
<dbReference type="Pfam" id="PF00206">
    <property type="entry name" value="Lyase_1"/>
    <property type="match status" value="1"/>
</dbReference>
<keyword evidence="5" id="KW-1185">Reference proteome</keyword>
<dbReference type="Proteomes" id="UP000636264">
    <property type="component" value="Unassembled WGS sequence"/>
</dbReference>
<comment type="similarity">
    <text evidence="1">Belongs to the class-II fumarase/aspartase family.</text>
</comment>
<dbReference type="RefSeq" id="WP_188721390.1">
    <property type="nucleotide sequence ID" value="NZ_BMIF01000007.1"/>
</dbReference>
<sequence length="356" mass="37780">MSAAAIDHPFFTKLVGDEEAAALFSVEAEVDALLRFELALARAESRHGIIPAEAVPAIEAALNGFTPDVEAIATGLGNDGVVIPALLKQLRAKLSDDLRPHLHFGATSQDAIDTALALRLAKAIVLLDERLEQVINALDALEDRDGAVEVMGHTRMQAAIPVAARRKIRSWSDPLLRDRARLKAVGTDVEVLHLGGAAGTLEKFDGKGNLVAADMAAELKLRPVDQPRHTERDGIAAFASVLSLITGSLGKFGQDVALMAQNEVGEINLATGGGSSAMPHKKNPVPAEVLVTLARFNATLLSGMHHSVVHENERSGAAWTLEWMLLPQMVVATAAALRLASNLAQNISFNGVNRSV</sequence>
<dbReference type="AlphaFoldDB" id="A0A916W6H0"/>
<dbReference type="EMBL" id="BMIF01000007">
    <property type="protein sequence ID" value="GGA70089.1"/>
    <property type="molecule type" value="Genomic_DNA"/>
</dbReference>
<dbReference type="PANTHER" id="PTHR43172:SF2">
    <property type="entry name" value="ADENYLOSUCCINATE LYASE C-TERMINAL DOMAIN-CONTAINING PROTEIN"/>
    <property type="match status" value="1"/>
</dbReference>
<dbReference type="GO" id="GO:0047472">
    <property type="term" value="F:3-carboxy-cis,cis-muconate cycloisomerase activity"/>
    <property type="evidence" value="ECO:0007669"/>
    <property type="project" value="UniProtKB-UniRule"/>
</dbReference>
<dbReference type="InterPro" id="IPR022761">
    <property type="entry name" value="Fumarate_lyase_N"/>
</dbReference>
<protein>
    <recommendedName>
        <fullName evidence="2">3-carboxy-cis,cis-muconate cycloisomerase</fullName>
        <ecNumber evidence="2">5.5.1.2</ecNumber>
    </recommendedName>
</protein>
<dbReference type="PRINTS" id="PR00149">
    <property type="entry name" value="FUMRATELYASE"/>
</dbReference>